<name>A0A9N9CMG0_9GLOM</name>
<dbReference type="AlphaFoldDB" id="A0A9N9CMG0"/>
<dbReference type="OrthoDB" id="2434387at2759"/>
<keyword evidence="2" id="KW-1185">Reference proteome</keyword>
<dbReference type="EMBL" id="CAJVPV010006694">
    <property type="protein sequence ID" value="CAG8608831.1"/>
    <property type="molecule type" value="Genomic_DNA"/>
</dbReference>
<organism evidence="1 2">
    <name type="scientific">Acaulospora morrowiae</name>
    <dbReference type="NCBI Taxonomy" id="94023"/>
    <lineage>
        <taxon>Eukaryota</taxon>
        <taxon>Fungi</taxon>
        <taxon>Fungi incertae sedis</taxon>
        <taxon>Mucoromycota</taxon>
        <taxon>Glomeromycotina</taxon>
        <taxon>Glomeromycetes</taxon>
        <taxon>Diversisporales</taxon>
        <taxon>Acaulosporaceae</taxon>
        <taxon>Acaulospora</taxon>
    </lineage>
</organism>
<sequence length="264" mass="31037">MNDAKLTSLETRTCQLLPAHEIGGPDTIDDLTTVGWSSDLWDDPCQSLLFGRTETHYFLRELDLGLDEDDFKILRKEKIDSMKRGPAMKLEKQAKIFKEQTRTLKKGKIEYSWLFPSQTRTLQFLGKVHIMLKCIGSVNWLRKTHGYEITGQWHLEQVCDDGDYRHLYCDLIIKKPDSSRLEALELLYTEQLHPQEIWIEHLSREDFVITNLYWPCEKLHEKGLNAIHFWHDKEFKNARMSARLWDIIGKFCEIIDESILSVVP</sequence>
<protein>
    <submittedName>
        <fullName evidence="1">12104_t:CDS:1</fullName>
    </submittedName>
</protein>
<dbReference type="Proteomes" id="UP000789342">
    <property type="component" value="Unassembled WGS sequence"/>
</dbReference>
<reference evidence="1" key="1">
    <citation type="submission" date="2021-06" db="EMBL/GenBank/DDBJ databases">
        <authorList>
            <person name="Kallberg Y."/>
            <person name="Tangrot J."/>
            <person name="Rosling A."/>
        </authorList>
    </citation>
    <scope>NUCLEOTIDE SEQUENCE</scope>
    <source>
        <strain evidence="1">CL551</strain>
    </source>
</reference>
<feature type="non-terminal residue" evidence="1">
    <location>
        <position position="1"/>
    </location>
</feature>
<evidence type="ECO:0000313" key="1">
    <source>
        <dbReference type="EMBL" id="CAG8608831.1"/>
    </source>
</evidence>
<gene>
    <name evidence="1" type="ORF">AMORRO_LOCUS8123</name>
</gene>
<proteinExistence type="predicted"/>
<comment type="caution">
    <text evidence="1">The sequence shown here is derived from an EMBL/GenBank/DDBJ whole genome shotgun (WGS) entry which is preliminary data.</text>
</comment>
<evidence type="ECO:0000313" key="2">
    <source>
        <dbReference type="Proteomes" id="UP000789342"/>
    </source>
</evidence>
<accession>A0A9N9CMG0</accession>